<comment type="similarity">
    <text evidence="2">Belongs to the VPS52 family.</text>
</comment>
<evidence type="ECO:0000256" key="4">
    <source>
        <dbReference type="ARBA" id="ARBA00022927"/>
    </source>
</evidence>
<evidence type="ECO:0000259" key="7">
    <source>
        <dbReference type="Pfam" id="PF20655"/>
    </source>
</evidence>
<dbReference type="GO" id="GO:0000938">
    <property type="term" value="C:GARP complex"/>
    <property type="evidence" value="ECO:0007669"/>
    <property type="project" value="TreeGrafter"/>
</dbReference>
<sequence length="468" mass="54039">MAKISAEENYFSAKKAMSVETQLSAILKNLEISPELVKTICEGEIDRDFIVALNALRQKLNSMKEYEEIENFKAVEEMKPIYDLARLKASHRSRDFLLAKIKEIRNLTLDLNEFQNKELLKYKTLDYFLIERNPEAAIEVCDTYINTARQYYFDNFDLYKNALTRVITGQLDREIKFGSSGESVVSMLFRTTKNIANPKLNGIFNQTGAESSKQNYFSMGTRGLAIHSLEKNQLKAIDIESSGKQLFIEDVFYQFNLALSENSKKEYQFISKFFSVKNNKTSNVEIEMKKMIFMHVFEPIFTIGKELVSNYILNSFDALGILMCISSIAKIQTDLHFETVDNYFHSLSMLLWPRFQTLIDLHVERLAKLSSDKKVSSFRFNSYPHEVTRQFADFISSIIKISECFDSTVLLAGMGRMRNGMNNLLKKLSITSKDKEMEKVFLVNNYDQILIIFKENEVDGGNPENKNI</sequence>
<keyword evidence="4" id="KW-0653">Protein transport</keyword>
<feature type="domain" description="Vps52 coiled-coil" evidence="6">
    <location>
        <begin position="17"/>
        <end position="128"/>
    </location>
</feature>
<comment type="caution">
    <text evidence="8">The sequence shown here is derived from an EMBL/GenBank/DDBJ whole genome shotgun (WGS) entry which is preliminary data.</text>
</comment>
<dbReference type="GO" id="GO:0006896">
    <property type="term" value="P:Golgi to vacuole transport"/>
    <property type="evidence" value="ECO:0007669"/>
    <property type="project" value="TreeGrafter"/>
</dbReference>
<feature type="domain" description="Vps52 C-terminal" evidence="7">
    <location>
        <begin position="200"/>
        <end position="461"/>
    </location>
</feature>
<dbReference type="Pfam" id="PF20655">
    <property type="entry name" value="Vps52_C"/>
    <property type="match status" value="1"/>
</dbReference>
<dbReference type="GO" id="GO:0042147">
    <property type="term" value="P:retrograde transport, endosome to Golgi"/>
    <property type="evidence" value="ECO:0007669"/>
    <property type="project" value="TreeGrafter"/>
</dbReference>
<dbReference type="Pfam" id="PF04129">
    <property type="entry name" value="Vps52_CC"/>
    <property type="match status" value="1"/>
</dbReference>
<protein>
    <submittedName>
        <fullName evidence="8">Uncharacterized protein</fullName>
    </submittedName>
</protein>
<keyword evidence="3" id="KW-0813">Transport</keyword>
<dbReference type="GO" id="GO:0005829">
    <property type="term" value="C:cytosol"/>
    <property type="evidence" value="ECO:0007669"/>
    <property type="project" value="GOC"/>
</dbReference>
<dbReference type="PANTHER" id="PTHR14190">
    <property type="entry name" value="SUPPRESSOR OF ACTIN MUTATIONS 2/VACUOLAR PROTEIN SORTING 52"/>
    <property type="match status" value="1"/>
</dbReference>
<name>A0A2T9Y1Y2_9FUNG</name>
<evidence type="ECO:0000256" key="1">
    <source>
        <dbReference type="ARBA" id="ARBA00004601"/>
    </source>
</evidence>
<gene>
    <name evidence="8" type="ORF">BB560_006744</name>
</gene>
<evidence type="ECO:0000313" key="8">
    <source>
        <dbReference type="EMBL" id="PVU86366.1"/>
    </source>
</evidence>
<dbReference type="STRING" id="133381.A0A2T9Y1Y2"/>
<dbReference type="InterPro" id="IPR048361">
    <property type="entry name" value="Vps52_C"/>
</dbReference>
<reference evidence="8 9" key="1">
    <citation type="journal article" date="2018" name="MBio">
        <title>Comparative Genomics Reveals the Core Gene Toolbox for the Fungus-Insect Symbiosis.</title>
        <authorList>
            <person name="Wang Y."/>
            <person name="Stata M."/>
            <person name="Wang W."/>
            <person name="Stajich J.E."/>
            <person name="White M.M."/>
            <person name="Moncalvo J.M."/>
        </authorList>
    </citation>
    <scope>NUCLEOTIDE SEQUENCE [LARGE SCALE GENOMIC DNA]</scope>
    <source>
        <strain evidence="8 9">SC-DP-2</strain>
    </source>
</reference>
<organism evidence="8 9">
    <name type="scientific">Smittium megazygosporum</name>
    <dbReference type="NCBI Taxonomy" id="133381"/>
    <lineage>
        <taxon>Eukaryota</taxon>
        <taxon>Fungi</taxon>
        <taxon>Fungi incertae sedis</taxon>
        <taxon>Zoopagomycota</taxon>
        <taxon>Kickxellomycotina</taxon>
        <taxon>Harpellomycetes</taxon>
        <taxon>Harpellales</taxon>
        <taxon>Legeriomycetaceae</taxon>
        <taxon>Smittium</taxon>
    </lineage>
</organism>
<evidence type="ECO:0000256" key="5">
    <source>
        <dbReference type="ARBA" id="ARBA00023034"/>
    </source>
</evidence>
<keyword evidence="9" id="KW-1185">Reference proteome</keyword>
<dbReference type="AlphaFoldDB" id="A0A2T9Y1Y2"/>
<dbReference type="GO" id="GO:0019905">
    <property type="term" value="F:syntaxin binding"/>
    <property type="evidence" value="ECO:0007669"/>
    <property type="project" value="TreeGrafter"/>
</dbReference>
<dbReference type="PANTHER" id="PTHR14190:SF7">
    <property type="entry name" value="VACUOLAR PROTEIN SORTING-ASSOCIATED PROTEIN 52 HOMOLOG"/>
    <property type="match status" value="1"/>
</dbReference>
<dbReference type="OrthoDB" id="19482at2759"/>
<dbReference type="EMBL" id="MBFS01003494">
    <property type="protein sequence ID" value="PVU86366.1"/>
    <property type="molecule type" value="Genomic_DNA"/>
</dbReference>
<dbReference type="GO" id="GO:0015031">
    <property type="term" value="P:protein transport"/>
    <property type="evidence" value="ECO:0007669"/>
    <property type="project" value="UniProtKB-KW"/>
</dbReference>
<dbReference type="Proteomes" id="UP000245609">
    <property type="component" value="Unassembled WGS sequence"/>
</dbReference>
<evidence type="ECO:0000256" key="3">
    <source>
        <dbReference type="ARBA" id="ARBA00022448"/>
    </source>
</evidence>
<comment type="subcellular location">
    <subcellularLocation>
        <location evidence="1">Golgi apparatus</location>
        <location evidence="1">trans-Golgi network</location>
    </subcellularLocation>
</comment>
<evidence type="ECO:0000256" key="2">
    <source>
        <dbReference type="ARBA" id="ARBA00008180"/>
    </source>
</evidence>
<evidence type="ECO:0000259" key="6">
    <source>
        <dbReference type="Pfam" id="PF04129"/>
    </source>
</evidence>
<dbReference type="InterPro" id="IPR007258">
    <property type="entry name" value="Vps52"/>
</dbReference>
<evidence type="ECO:0000313" key="9">
    <source>
        <dbReference type="Proteomes" id="UP000245609"/>
    </source>
</evidence>
<dbReference type="InterPro" id="IPR048319">
    <property type="entry name" value="Vps52_CC"/>
</dbReference>
<accession>A0A2T9Y1Y2</accession>
<dbReference type="GO" id="GO:0032456">
    <property type="term" value="P:endocytic recycling"/>
    <property type="evidence" value="ECO:0007669"/>
    <property type="project" value="TreeGrafter"/>
</dbReference>
<keyword evidence="5" id="KW-0333">Golgi apparatus</keyword>
<proteinExistence type="inferred from homology"/>